<evidence type="ECO:0000256" key="7">
    <source>
        <dbReference type="SAM" id="Coils"/>
    </source>
</evidence>
<dbReference type="Pfam" id="PF05103">
    <property type="entry name" value="DivIVA"/>
    <property type="match status" value="1"/>
</dbReference>
<dbReference type="STRING" id="742743.HMPREF9453_01817"/>
<proteinExistence type="inferred from homology"/>
<dbReference type="RefSeq" id="WP_008860311.1">
    <property type="nucleotide sequence ID" value="NZ_JH591189.1"/>
</dbReference>
<comment type="similarity">
    <text evidence="2">Belongs to the DivIVA family.</text>
</comment>
<evidence type="ECO:0000256" key="2">
    <source>
        <dbReference type="ARBA" id="ARBA00009008"/>
    </source>
</evidence>
<evidence type="ECO:0000256" key="4">
    <source>
        <dbReference type="ARBA" id="ARBA00022618"/>
    </source>
</evidence>
<dbReference type="Gene3D" id="6.10.250.660">
    <property type="match status" value="1"/>
</dbReference>
<dbReference type="GO" id="GO:0005737">
    <property type="term" value="C:cytoplasm"/>
    <property type="evidence" value="ECO:0007669"/>
    <property type="project" value="UniProtKB-SubCell"/>
</dbReference>
<dbReference type="PANTHER" id="PTHR35794:SF2">
    <property type="entry name" value="CELL DIVISION PROTEIN DIVIVA"/>
    <property type="match status" value="1"/>
</dbReference>
<dbReference type="PANTHER" id="PTHR35794">
    <property type="entry name" value="CELL DIVISION PROTEIN DIVIVA"/>
    <property type="match status" value="1"/>
</dbReference>
<evidence type="ECO:0000256" key="6">
    <source>
        <dbReference type="ARBA" id="ARBA00023306"/>
    </source>
</evidence>
<keyword evidence="10" id="KW-1185">Reference proteome</keyword>
<dbReference type="HOGENOM" id="CLU_076854_3_1_9"/>
<evidence type="ECO:0000313" key="9">
    <source>
        <dbReference type="EMBL" id="EHO62283.1"/>
    </source>
</evidence>
<dbReference type="PATRIC" id="fig|742743.3.peg.1849"/>
<evidence type="ECO:0000256" key="1">
    <source>
        <dbReference type="ARBA" id="ARBA00004496"/>
    </source>
</evidence>
<comment type="caution">
    <text evidence="9">The sequence shown here is derived from an EMBL/GenBank/DDBJ whole genome shotgun (WGS) entry which is preliminary data.</text>
</comment>
<gene>
    <name evidence="9" type="ORF">HMPREF9453_01817</name>
</gene>
<dbReference type="Proteomes" id="UP000003277">
    <property type="component" value="Unassembled WGS sequence"/>
</dbReference>
<dbReference type="NCBIfam" id="TIGR03544">
    <property type="entry name" value="DivI1A_domain"/>
    <property type="match status" value="1"/>
</dbReference>
<evidence type="ECO:0000256" key="8">
    <source>
        <dbReference type="SAM" id="MobiDB-lite"/>
    </source>
</evidence>
<evidence type="ECO:0000313" key="10">
    <source>
        <dbReference type="Proteomes" id="UP000003277"/>
    </source>
</evidence>
<evidence type="ECO:0000256" key="3">
    <source>
        <dbReference type="ARBA" id="ARBA00022490"/>
    </source>
</evidence>
<dbReference type="InterPro" id="IPR019933">
    <property type="entry name" value="DivIVA_domain"/>
</dbReference>
<dbReference type="InterPro" id="IPR007793">
    <property type="entry name" value="DivIVA_fam"/>
</dbReference>
<sequence length="239" mass="26354">MITPMDIHNKTFSRQIRGYAQDEVNTFLEELAKDYERIYREHREMEEEMDTIRTKLRNYEKMEATMSNTLVMAQETADNVKKNAHKEAELSIREAQNEAHKIVADAEAARRRMNGDLLKTEGDMNLYIEKLLSNFKSALALIEAAKAVKAPQPVEEGTAKPAPAAEAAPEAEAAPAAEEAPEADAPKEEPAQEAAPAAEETEEVKEPTAGGNLFDQAAATAKGTEEKAEDPAAQEENKE</sequence>
<dbReference type="AlphaFoldDB" id="H1D2I6"/>
<organism evidence="9 10">
    <name type="scientific">Dialister succinatiphilus YIT 11850</name>
    <dbReference type="NCBI Taxonomy" id="742743"/>
    <lineage>
        <taxon>Bacteria</taxon>
        <taxon>Bacillati</taxon>
        <taxon>Bacillota</taxon>
        <taxon>Negativicutes</taxon>
        <taxon>Veillonellales</taxon>
        <taxon>Veillonellaceae</taxon>
        <taxon>Dialister</taxon>
    </lineage>
</organism>
<keyword evidence="5 7" id="KW-0175">Coiled coil</keyword>
<feature type="coiled-coil region" evidence="7">
    <location>
        <begin position="28"/>
        <end position="112"/>
    </location>
</feature>
<accession>H1D2I6</accession>
<feature type="compositionally biased region" description="Low complexity" evidence="8">
    <location>
        <begin position="155"/>
        <end position="178"/>
    </location>
</feature>
<name>H1D2I6_9FIRM</name>
<evidence type="ECO:0000256" key="5">
    <source>
        <dbReference type="ARBA" id="ARBA00023054"/>
    </source>
</evidence>
<comment type="subcellular location">
    <subcellularLocation>
        <location evidence="1">Cytoplasm</location>
    </subcellularLocation>
</comment>
<protein>
    <submittedName>
        <fullName evidence="9">DivIVA domain-containing protein</fullName>
    </submittedName>
</protein>
<dbReference type="eggNOG" id="COG3599">
    <property type="taxonomic scope" value="Bacteria"/>
</dbReference>
<keyword evidence="3" id="KW-0963">Cytoplasm</keyword>
<dbReference type="GO" id="GO:0051301">
    <property type="term" value="P:cell division"/>
    <property type="evidence" value="ECO:0007669"/>
    <property type="project" value="UniProtKB-KW"/>
</dbReference>
<feature type="compositionally biased region" description="Basic and acidic residues" evidence="8">
    <location>
        <begin position="223"/>
        <end position="239"/>
    </location>
</feature>
<keyword evidence="4" id="KW-0132">Cell division</keyword>
<keyword evidence="6" id="KW-0131">Cell cycle</keyword>
<reference evidence="9 10" key="1">
    <citation type="submission" date="2011-11" db="EMBL/GenBank/DDBJ databases">
        <title>The Genome Sequence of Dialister succinatiphilus YIT 11850.</title>
        <authorList>
            <consortium name="The Broad Institute Genome Sequencing Platform"/>
            <person name="Earl A."/>
            <person name="Ward D."/>
            <person name="Feldgarden M."/>
            <person name="Gevers D."/>
            <person name="Morotomi M."/>
            <person name="Young S.K."/>
            <person name="Zeng Q."/>
            <person name="Gargeya S."/>
            <person name="Fitzgerald M."/>
            <person name="Haas B."/>
            <person name="Abouelleil A."/>
            <person name="Alvarado L."/>
            <person name="Arachchi H.M."/>
            <person name="Berlin A."/>
            <person name="Brown A."/>
            <person name="Chapman S.B."/>
            <person name="Dunbar C."/>
            <person name="Gearin G."/>
            <person name="Goldberg J."/>
            <person name="Griggs A."/>
            <person name="Gujja S."/>
            <person name="Heiman D."/>
            <person name="Howarth C."/>
            <person name="Lui A."/>
            <person name="MacDonald P.J.P."/>
            <person name="Montmayeur A."/>
            <person name="Murphy C."/>
            <person name="Neiman D."/>
            <person name="Pearson M."/>
            <person name="Priest M."/>
            <person name="Roberts A."/>
            <person name="Saif S."/>
            <person name="Shea T."/>
            <person name="Sisk P."/>
            <person name="Stolte C."/>
            <person name="Sykes S."/>
            <person name="Wortman J."/>
            <person name="Nusbaum C."/>
            <person name="Birren B."/>
        </authorList>
    </citation>
    <scope>NUCLEOTIDE SEQUENCE [LARGE SCALE GENOMIC DNA]</scope>
    <source>
        <strain evidence="9 10">YIT 11850</strain>
    </source>
</reference>
<feature type="region of interest" description="Disordered" evidence="8">
    <location>
        <begin position="148"/>
        <end position="239"/>
    </location>
</feature>
<dbReference type="EMBL" id="ADLT01000058">
    <property type="protein sequence ID" value="EHO62283.1"/>
    <property type="molecule type" value="Genomic_DNA"/>
</dbReference>